<dbReference type="GO" id="GO:0070880">
    <property type="term" value="P:fungal-type cell wall beta-glucan biosynthetic process"/>
    <property type="evidence" value="ECO:0007669"/>
    <property type="project" value="TreeGrafter"/>
</dbReference>
<sequence length="733" mass="80991">PKWIEDDEIYGPPSPGPLKSSSSSLSTSSSTSNQLNHIPNHHFKLTDQQLHPHLPSSDELFISEHYPPIRLHTPFFNEKLQTSIGMGAGQPSNLPSSLTSLTQTWRRISRILTNKPYLLPELPDSLSYPVDQTSLQNLQRSLSTYNLSLPQSVQHHFLVHDGQDVFSQSSGAGSSLALPGIVWGLWLMSCEEVEAEWGFWRRLDHGSMPGDAFTANNFSTFSKHSHNPSLTKSANYSFNQSMSSCPAGWVRETYTHPGWLPLLSDRAGNYIGVDLSPPTESLNRPLNSSHLSLTESQPTKLGGGQGHGRPEVGQVIAFGREIDEKVVLWRGEGQDGWAKWLSSFADDLDEGKFALMGKKRFRSKSFNSQRRNSDTERGWSYSNQDIDEDEEDGLGEIGYFNDPTGYGNSSSQSGFPLWRLDSEYRGMSVIEALCARSKKRWAELGLYSSCSNQTFQSINTIINQPNQTPQSSNQVHHQSDFLPTTSNSHSQNLHSFNKLNHQSNLIKSSSHPSSPPHHHSSSVEEESLPTPIAFVTPPSPTISPKPESDIGLPTGPLSSKIRSVDYSSSKISLSKSLSTAADRPTFRKPKSKNVENHRRIPPPVPVSLDLPTMDSLLLELESNDILQVEEKDTEISLRKTEPVASANTLVSRLSKATRRFSEEMGRRASPKNVGGTGEIAVTRQEVIGLGMIVNSNLENGITSTKNKSNQFKAQEREHQGNGHSDGLGILSIV</sequence>
<name>A0A9Q3E5X9_9BASI</name>
<dbReference type="AlphaFoldDB" id="A0A9Q3E5X9"/>
<feature type="region of interest" description="Disordered" evidence="1">
    <location>
        <begin position="365"/>
        <end position="396"/>
    </location>
</feature>
<dbReference type="EMBL" id="AVOT02023296">
    <property type="protein sequence ID" value="MBW0513230.1"/>
    <property type="molecule type" value="Genomic_DNA"/>
</dbReference>
<feature type="compositionally biased region" description="Polar residues" evidence="1">
    <location>
        <begin position="282"/>
        <end position="299"/>
    </location>
</feature>
<evidence type="ECO:0000313" key="3">
    <source>
        <dbReference type="EMBL" id="MBW0513230.1"/>
    </source>
</evidence>
<evidence type="ECO:0000256" key="1">
    <source>
        <dbReference type="SAM" id="MobiDB-lite"/>
    </source>
</evidence>
<dbReference type="InterPro" id="IPR018958">
    <property type="entry name" value="Knr4/Smi1-like_dom"/>
</dbReference>
<reference evidence="3" key="1">
    <citation type="submission" date="2021-03" db="EMBL/GenBank/DDBJ databases">
        <title>Draft genome sequence of rust myrtle Austropuccinia psidii MF-1, a brazilian biotype.</title>
        <authorList>
            <person name="Quecine M.C."/>
            <person name="Pachon D.M.R."/>
            <person name="Bonatelli M.L."/>
            <person name="Correr F.H."/>
            <person name="Franceschini L.M."/>
            <person name="Leite T.F."/>
            <person name="Margarido G.R.A."/>
            <person name="Almeida C.A."/>
            <person name="Ferrarezi J.A."/>
            <person name="Labate C.A."/>
        </authorList>
    </citation>
    <scope>NUCLEOTIDE SEQUENCE</scope>
    <source>
        <strain evidence="3">MF-1</strain>
    </source>
</reference>
<feature type="region of interest" description="Disordered" evidence="1">
    <location>
        <begin position="1"/>
        <end position="38"/>
    </location>
</feature>
<dbReference type="PANTHER" id="PTHR47432:SF1">
    <property type="entry name" value="CELL WALL ASSEMBLY REGULATOR SMI1"/>
    <property type="match status" value="1"/>
</dbReference>
<feature type="region of interest" description="Disordered" evidence="1">
    <location>
        <begin position="282"/>
        <end position="309"/>
    </location>
</feature>
<dbReference type="Proteomes" id="UP000765509">
    <property type="component" value="Unassembled WGS sequence"/>
</dbReference>
<feature type="domain" description="Knr4/Smi1-like" evidence="2">
    <location>
        <begin position="131"/>
        <end position="277"/>
    </location>
</feature>
<gene>
    <name evidence="3" type="ORF">O181_052945</name>
</gene>
<feature type="compositionally biased region" description="Low complexity" evidence="1">
    <location>
        <begin position="463"/>
        <end position="474"/>
    </location>
</feature>
<feature type="compositionally biased region" description="Acidic residues" evidence="1">
    <location>
        <begin position="385"/>
        <end position="394"/>
    </location>
</feature>
<organism evidence="3 4">
    <name type="scientific">Austropuccinia psidii MF-1</name>
    <dbReference type="NCBI Taxonomy" id="1389203"/>
    <lineage>
        <taxon>Eukaryota</taxon>
        <taxon>Fungi</taxon>
        <taxon>Dikarya</taxon>
        <taxon>Basidiomycota</taxon>
        <taxon>Pucciniomycotina</taxon>
        <taxon>Pucciniomycetes</taxon>
        <taxon>Pucciniales</taxon>
        <taxon>Sphaerophragmiaceae</taxon>
        <taxon>Austropuccinia</taxon>
    </lineage>
</organism>
<comment type="caution">
    <text evidence="3">The sequence shown here is derived from an EMBL/GenBank/DDBJ whole genome shotgun (WGS) entry which is preliminary data.</text>
</comment>
<protein>
    <recommendedName>
        <fullName evidence="2">Knr4/Smi1-like domain-containing protein</fullName>
    </recommendedName>
</protein>
<keyword evidence="4" id="KW-1185">Reference proteome</keyword>
<evidence type="ECO:0000259" key="2">
    <source>
        <dbReference type="Pfam" id="PF09346"/>
    </source>
</evidence>
<dbReference type="GO" id="GO:0043332">
    <property type="term" value="C:mating projection tip"/>
    <property type="evidence" value="ECO:0007669"/>
    <property type="project" value="TreeGrafter"/>
</dbReference>
<feature type="non-terminal residue" evidence="3">
    <location>
        <position position="1"/>
    </location>
</feature>
<dbReference type="InterPro" id="IPR051873">
    <property type="entry name" value="KNR4/SMI1_regulator"/>
</dbReference>
<accession>A0A9Q3E5X9</accession>
<feature type="compositionally biased region" description="Polar residues" evidence="1">
    <location>
        <begin position="481"/>
        <end position="507"/>
    </location>
</feature>
<evidence type="ECO:0000313" key="4">
    <source>
        <dbReference type="Proteomes" id="UP000765509"/>
    </source>
</evidence>
<proteinExistence type="predicted"/>
<feature type="compositionally biased region" description="Low complexity" evidence="1">
    <location>
        <begin position="17"/>
        <end position="32"/>
    </location>
</feature>
<feature type="region of interest" description="Disordered" evidence="1">
    <location>
        <begin position="580"/>
        <end position="607"/>
    </location>
</feature>
<dbReference type="OrthoDB" id="2507485at2759"/>
<dbReference type="Pfam" id="PF09346">
    <property type="entry name" value="SMI1_KNR4"/>
    <property type="match status" value="1"/>
</dbReference>
<feature type="region of interest" description="Disordered" evidence="1">
    <location>
        <begin position="463"/>
        <end position="556"/>
    </location>
</feature>
<dbReference type="PANTHER" id="PTHR47432">
    <property type="entry name" value="CELL WALL ASSEMBLY REGULATOR SMI1"/>
    <property type="match status" value="1"/>
</dbReference>